<dbReference type="InterPro" id="IPR007220">
    <property type="entry name" value="ORC2"/>
</dbReference>
<dbReference type="RefSeq" id="XP_018733889.1">
    <property type="nucleotide sequence ID" value="XM_018881284.1"/>
</dbReference>
<dbReference type="GeneID" id="30036331"/>
<gene>
    <name evidence="9" type="primary">ORC2</name>
    <name evidence="9" type="ORF">AWJ20_4222</name>
</gene>
<dbReference type="InterPro" id="IPR056773">
    <property type="entry name" value="WHD_ORC2"/>
</dbReference>
<comment type="subcellular location">
    <subcellularLocation>
        <location evidence="1 5">Nucleus</location>
    </subcellularLocation>
</comment>
<sequence>MSEEPQTPRKRRSAAFKGNYADIAGGGGDVADNEEDFDVAMNGDGDDDNEDDNDNEADEEDEDDLDVKRTPSKVARTGSRTTPRKKNVKKASSNGSRGVSTPRSTAPLFPRTNTDLDRSARKRATRLLMDRLLLSENMDDEDILDADDQKIAEKIIRESRGETITPSVSPSKTINRTDSKDDRFEIPLTFDADDEEAGRGPQTALFIEGPEGYFDQHKLREKISTTPFSRAPRIEYQEFVDSVRESTAIHEDARAYLSTLYRAMFPQWRFELMQNFSILFYGVGSKRNLIMDFVCTSIDPEIPVLVANGYNPATTLKEILNTAVTVLVKDEAIRSSFPRQPTELVEALLTHLAKPETDQSNQLLIVVHNLDGEALRADRWQAILARLVSAKQISLVASVDHIHAPILFDAARLSQYNFLWHDLTTFELYLTETSFEDPLALGSDRSAVSSKGAKFVLSSLTNNARRLYQELICYQIAVMSEVLAPDDVNTSGTAQHGIEFKELYKQCAEQLIVSNELNFRTMLSEFFDHKMAARTKDQTGQEIIYVPFTKDAIEGILEELVV</sequence>
<evidence type="ECO:0000256" key="3">
    <source>
        <dbReference type="ARBA" id="ARBA00022705"/>
    </source>
</evidence>
<keyword evidence="3 5" id="KW-0235">DNA replication</keyword>
<evidence type="ECO:0000259" key="8">
    <source>
        <dbReference type="Pfam" id="PF24882"/>
    </source>
</evidence>
<evidence type="ECO:0000256" key="2">
    <source>
        <dbReference type="ARBA" id="ARBA00007421"/>
    </source>
</evidence>
<dbReference type="Pfam" id="PF24882">
    <property type="entry name" value="WHD_ORC2"/>
    <property type="match status" value="1"/>
</dbReference>
<comment type="similarity">
    <text evidence="2 5">Belongs to the ORC2 family.</text>
</comment>
<accession>A0A167C9V5</accession>
<feature type="domain" description="Origin recognition complex subunit 2 RecA-like" evidence="7">
    <location>
        <begin position="255"/>
        <end position="423"/>
    </location>
</feature>
<dbReference type="PANTHER" id="PTHR14052:SF0">
    <property type="entry name" value="ORIGIN RECOGNITION COMPLEX SUBUNIT 2"/>
    <property type="match status" value="1"/>
</dbReference>
<keyword evidence="10" id="KW-1185">Reference proteome</keyword>
<organism evidence="9 10">
    <name type="scientific">Sugiyamaella lignohabitans</name>
    <dbReference type="NCBI Taxonomy" id="796027"/>
    <lineage>
        <taxon>Eukaryota</taxon>
        <taxon>Fungi</taxon>
        <taxon>Dikarya</taxon>
        <taxon>Ascomycota</taxon>
        <taxon>Saccharomycotina</taxon>
        <taxon>Dipodascomycetes</taxon>
        <taxon>Dipodascales</taxon>
        <taxon>Trichomonascaceae</taxon>
        <taxon>Sugiyamaella</taxon>
    </lineage>
</organism>
<dbReference type="Pfam" id="PF04084">
    <property type="entry name" value="RecA-like_ORC2"/>
    <property type="match status" value="1"/>
</dbReference>
<feature type="compositionally biased region" description="Acidic residues" evidence="6">
    <location>
        <begin position="31"/>
        <end position="65"/>
    </location>
</feature>
<feature type="domain" description="Origin recognition complex subunit 2 winged-helix" evidence="8">
    <location>
        <begin position="491"/>
        <end position="551"/>
    </location>
</feature>
<evidence type="ECO:0000256" key="4">
    <source>
        <dbReference type="ARBA" id="ARBA00023242"/>
    </source>
</evidence>
<feature type="region of interest" description="Disordered" evidence="6">
    <location>
        <begin position="1"/>
        <end position="113"/>
    </location>
</feature>
<dbReference type="PANTHER" id="PTHR14052">
    <property type="entry name" value="ORIGIN RECOGNITION COMPLEX SUBUNIT 2"/>
    <property type="match status" value="1"/>
</dbReference>
<evidence type="ECO:0000256" key="5">
    <source>
        <dbReference type="RuleBase" id="RU368084"/>
    </source>
</evidence>
<dbReference type="Proteomes" id="UP000189580">
    <property type="component" value="Chromosome c"/>
</dbReference>
<reference evidence="9 10" key="1">
    <citation type="submission" date="2016-02" db="EMBL/GenBank/DDBJ databases">
        <title>Complete genome sequence and transcriptome regulation of the pentose utilising yeast Sugiyamaella lignohabitans.</title>
        <authorList>
            <person name="Bellasio M."/>
            <person name="Peymann A."/>
            <person name="Valli M."/>
            <person name="Sipitzky M."/>
            <person name="Graf A."/>
            <person name="Sauer M."/>
            <person name="Marx H."/>
            <person name="Mattanovich D."/>
        </authorList>
    </citation>
    <scope>NUCLEOTIDE SEQUENCE [LARGE SCALE GENOMIC DNA]</scope>
    <source>
        <strain evidence="9 10">CBS 10342</strain>
    </source>
</reference>
<protein>
    <recommendedName>
        <fullName evidence="5">Origin recognition complex subunit 2</fullName>
    </recommendedName>
</protein>
<dbReference type="AlphaFoldDB" id="A0A167C9V5"/>
<dbReference type="GO" id="GO:0006260">
    <property type="term" value="P:DNA replication"/>
    <property type="evidence" value="ECO:0007669"/>
    <property type="project" value="UniProtKB-UniRule"/>
</dbReference>
<name>A0A167C9V5_9ASCO</name>
<keyword evidence="4 5" id="KW-0539">Nucleus</keyword>
<evidence type="ECO:0000256" key="6">
    <source>
        <dbReference type="SAM" id="MobiDB-lite"/>
    </source>
</evidence>
<dbReference type="EMBL" id="CP014500">
    <property type="protein sequence ID" value="ANB11412.1"/>
    <property type="molecule type" value="Genomic_DNA"/>
</dbReference>
<dbReference type="OrthoDB" id="346673at2759"/>
<dbReference type="InterPro" id="IPR056772">
    <property type="entry name" value="RecA-like_ORC2"/>
</dbReference>
<dbReference type="GO" id="GO:0005664">
    <property type="term" value="C:nuclear origin of replication recognition complex"/>
    <property type="evidence" value="ECO:0007669"/>
    <property type="project" value="UniProtKB-UniRule"/>
</dbReference>
<feature type="compositionally biased region" description="Polar residues" evidence="6">
    <location>
        <begin position="90"/>
        <end position="104"/>
    </location>
</feature>
<dbReference type="KEGG" id="slb:AWJ20_4222"/>
<comment type="subunit">
    <text evidence="5">Component of the origin recognition complex (ORC).</text>
</comment>
<evidence type="ECO:0000256" key="1">
    <source>
        <dbReference type="ARBA" id="ARBA00004123"/>
    </source>
</evidence>
<evidence type="ECO:0000313" key="10">
    <source>
        <dbReference type="Proteomes" id="UP000189580"/>
    </source>
</evidence>
<proteinExistence type="inferred from homology"/>
<comment type="function">
    <text evidence="5">Component of the origin recognition complex (ORC) that binds origins of replication. DNA-binding is ATP-dependent. ORC is required to assemble the pre-replication complex necessary to initiate DNA replication.</text>
</comment>
<evidence type="ECO:0000259" key="7">
    <source>
        <dbReference type="Pfam" id="PF04084"/>
    </source>
</evidence>
<evidence type="ECO:0000313" key="9">
    <source>
        <dbReference type="EMBL" id="ANB11412.1"/>
    </source>
</evidence>
<dbReference type="GO" id="GO:0003688">
    <property type="term" value="F:DNA replication origin binding"/>
    <property type="evidence" value="ECO:0007669"/>
    <property type="project" value="UniProtKB-UniRule"/>
</dbReference>